<name>A0ABN9SNH9_9DINO</name>
<feature type="chain" id="PRO_5045194250" evidence="2">
    <location>
        <begin position="20"/>
        <end position="210"/>
    </location>
</feature>
<evidence type="ECO:0000256" key="1">
    <source>
        <dbReference type="SAM" id="MobiDB-lite"/>
    </source>
</evidence>
<organism evidence="3 4">
    <name type="scientific">Prorocentrum cordatum</name>
    <dbReference type="NCBI Taxonomy" id="2364126"/>
    <lineage>
        <taxon>Eukaryota</taxon>
        <taxon>Sar</taxon>
        <taxon>Alveolata</taxon>
        <taxon>Dinophyceae</taxon>
        <taxon>Prorocentrales</taxon>
        <taxon>Prorocentraceae</taxon>
        <taxon>Prorocentrum</taxon>
    </lineage>
</organism>
<sequence>MKALVPVLALSLELGTRLALFERGYGSEIAVQVVDGVCDCGPTITAHAAEAFYIGDNSEEDIRYGISGGPPGQADQALPDGTHGAAVRPSGQDGRLGDQAAGGLGGAERGGVHGAGDAPAVRAGASRDLRGDEGALGAQLHADRKRESLRIDRVQLGKDIQKWKTKDLKAVKLEAEERAAAIQARVALRGAVVGLPSKVQEEQILEAPPG</sequence>
<proteinExistence type="predicted"/>
<reference evidence="3" key="1">
    <citation type="submission" date="2023-10" db="EMBL/GenBank/DDBJ databases">
        <authorList>
            <person name="Chen Y."/>
            <person name="Shah S."/>
            <person name="Dougan E. K."/>
            <person name="Thang M."/>
            <person name="Chan C."/>
        </authorList>
    </citation>
    <scope>NUCLEOTIDE SEQUENCE [LARGE SCALE GENOMIC DNA]</scope>
</reference>
<comment type="caution">
    <text evidence="3">The sequence shown here is derived from an EMBL/GenBank/DDBJ whole genome shotgun (WGS) entry which is preliminary data.</text>
</comment>
<gene>
    <name evidence="3" type="ORF">PCOR1329_LOCUS31117</name>
</gene>
<evidence type="ECO:0000313" key="4">
    <source>
        <dbReference type="Proteomes" id="UP001189429"/>
    </source>
</evidence>
<feature type="region of interest" description="Disordered" evidence="1">
    <location>
        <begin position="63"/>
        <end position="120"/>
    </location>
</feature>
<protein>
    <submittedName>
        <fullName evidence="3">Uncharacterized protein</fullName>
    </submittedName>
</protein>
<dbReference type="Proteomes" id="UP001189429">
    <property type="component" value="Unassembled WGS sequence"/>
</dbReference>
<evidence type="ECO:0000313" key="3">
    <source>
        <dbReference type="EMBL" id="CAK0833400.1"/>
    </source>
</evidence>
<feature type="compositionally biased region" description="Gly residues" evidence="1">
    <location>
        <begin position="100"/>
        <end position="114"/>
    </location>
</feature>
<keyword evidence="2" id="KW-0732">Signal</keyword>
<accession>A0ABN9SNH9</accession>
<evidence type="ECO:0000256" key="2">
    <source>
        <dbReference type="SAM" id="SignalP"/>
    </source>
</evidence>
<feature type="signal peptide" evidence="2">
    <location>
        <begin position="1"/>
        <end position="19"/>
    </location>
</feature>
<dbReference type="EMBL" id="CAUYUJ010012169">
    <property type="protein sequence ID" value="CAK0833400.1"/>
    <property type="molecule type" value="Genomic_DNA"/>
</dbReference>
<keyword evidence="4" id="KW-1185">Reference proteome</keyword>